<keyword evidence="3" id="KW-1185">Reference proteome</keyword>
<accession>A0A2S8S4Z9</accession>
<sequence length="178" mass="19297">MTAPLPRLPRPLRLAALPLPLPPLSLFLGAVTRRMVKSHPEMTRRLGDYGGHRFLIDPLDLPWLLLLHPADAAMTAHRRARPPAHDARIAGPLSAFLAMMHGAEDGDALFFSRDLTVEGDTAAVLALRNAIDDAELDLAEELATLSGPLATPLRGLLTGAERATGLTLHRMTRLDDFA</sequence>
<dbReference type="OrthoDB" id="8479080at2"/>
<dbReference type="Proteomes" id="UP000238338">
    <property type="component" value="Unassembled WGS sequence"/>
</dbReference>
<dbReference type="SUPFAM" id="SSF55718">
    <property type="entry name" value="SCP-like"/>
    <property type="match status" value="1"/>
</dbReference>
<comment type="caution">
    <text evidence="2">The sequence shown here is derived from an EMBL/GenBank/DDBJ whole genome shotgun (WGS) entry which is preliminary data.</text>
</comment>
<dbReference type="InterPro" id="IPR003033">
    <property type="entry name" value="SCP2_sterol-bd_dom"/>
</dbReference>
<dbReference type="RefSeq" id="WP_105515347.1">
    <property type="nucleotide sequence ID" value="NZ_PVEP01000006.1"/>
</dbReference>
<dbReference type="EMBL" id="PVEP01000006">
    <property type="protein sequence ID" value="PQV55863.1"/>
    <property type="molecule type" value="Genomic_DNA"/>
</dbReference>
<name>A0A2S8S4Z9_9RHOB</name>
<dbReference type="AlphaFoldDB" id="A0A2S8S4Z9"/>
<proteinExistence type="predicted"/>
<gene>
    <name evidence="2" type="ORF">LX70_02748</name>
</gene>
<evidence type="ECO:0000313" key="3">
    <source>
        <dbReference type="Proteomes" id="UP000238338"/>
    </source>
</evidence>
<organism evidence="2 3">
    <name type="scientific">Albidovulum denitrificans</name>
    <dbReference type="NCBI Taxonomy" id="404881"/>
    <lineage>
        <taxon>Bacteria</taxon>
        <taxon>Pseudomonadati</taxon>
        <taxon>Pseudomonadota</taxon>
        <taxon>Alphaproteobacteria</taxon>
        <taxon>Rhodobacterales</taxon>
        <taxon>Paracoccaceae</taxon>
        <taxon>Albidovulum</taxon>
    </lineage>
</organism>
<evidence type="ECO:0000259" key="1">
    <source>
        <dbReference type="Pfam" id="PF02036"/>
    </source>
</evidence>
<dbReference type="InterPro" id="IPR036527">
    <property type="entry name" value="SCP2_sterol-bd_dom_sf"/>
</dbReference>
<evidence type="ECO:0000313" key="2">
    <source>
        <dbReference type="EMBL" id="PQV55863.1"/>
    </source>
</evidence>
<feature type="domain" description="SCP2" evidence="1">
    <location>
        <begin position="44"/>
        <end position="131"/>
    </location>
</feature>
<reference evidence="2 3" key="1">
    <citation type="submission" date="2018-02" db="EMBL/GenBank/DDBJ databases">
        <title>Genomic Encyclopedia of Archaeal and Bacterial Type Strains, Phase II (KMG-II): from individual species to whole genera.</title>
        <authorList>
            <person name="Goeker M."/>
        </authorList>
    </citation>
    <scope>NUCLEOTIDE SEQUENCE [LARGE SCALE GENOMIC DNA]</scope>
    <source>
        <strain evidence="2 3">DSM 18921</strain>
    </source>
</reference>
<dbReference type="Pfam" id="PF02036">
    <property type="entry name" value="SCP2"/>
    <property type="match status" value="1"/>
</dbReference>
<protein>
    <submittedName>
        <fullName evidence="2">Putative lipid carrier protein YhbT</fullName>
    </submittedName>
</protein>